<reference evidence="3 4" key="1">
    <citation type="submission" date="2019-06" db="EMBL/GenBank/DDBJ databases">
        <title>Enrichment of Autotrophic Halophilic Microorganisms from Red Sea Brine Pool Using Microbial Electrosynthesis System.</title>
        <authorList>
            <person name="Alqahtani M.F."/>
            <person name="Bajracharya S."/>
            <person name="Katuri K.P."/>
            <person name="Ali M."/>
            <person name="Saikaly P.E."/>
        </authorList>
    </citation>
    <scope>NUCLEOTIDE SEQUENCE [LARGE SCALE GENOMIC DNA]</scope>
    <source>
        <strain evidence="3">MES6</strain>
    </source>
</reference>
<feature type="region of interest" description="Disordered" evidence="1">
    <location>
        <begin position="1"/>
        <end position="31"/>
    </location>
</feature>
<proteinExistence type="predicted"/>
<evidence type="ECO:0000256" key="1">
    <source>
        <dbReference type="SAM" id="MobiDB-lite"/>
    </source>
</evidence>
<dbReference type="RefSeq" id="WP_273248713.1">
    <property type="nucleotide sequence ID" value="NZ_VENJ01000006.1"/>
</dbReference>
<protein>
    <submittedName>
        <fullName evidence="3">DUF2063 domain-containing protein</fullName>
    </submittedName>
</protein>
<evidence type="ECO:0000313" key="3">
    <source>
        <dbReference type="EMBL" id="MTJ04128.1"/>
    </source>
</evidence>
<dbReference type="EMBL" id="VENJ01000006">
    <property type="protein sequence ID" value="MTJ04128.1"/>
    <property type="molecule type" value="Genomic_DNA"/>
</dbReference>
<accession>A0A7C9HKX7</accession>
<comment type="caution">
    <text evidence="3">The sequence shown here is derived from an EMBL/GenBank/DDBJ whole genome shotgun (WGS) entry which is preliminary data.</text>
</comment>
<dbReference type="Pfam" id="PF09836">
    <property type="entry name" value="DUF2063"/>
    <property type="match status" value="1"/>
</dbReference>
<organism evidence="3 4">
    <name type="scientific">Sediminimonas qiaohouensis</name>
    <dbReference type="NCBI Taxonomy" id="552061"/>
    <lineage>
        <taxon>Bacteria</taxon>
        <taxon>Pseudomonadati</taxon>
        <taxon>Pseudomonadota</taxon>
        <taxon>Alphaproteobacteria</taxon>
        <taxon>Rhodobacterales</taxon>
        <taxon>Roseobacteraceae</taxon>
        <taxon>Sediminimonas</taxon>
    </lineage>
</organism>
<sequence>MTSPDQSTLRRAIVTPDAAPPTGLSDGHGRPAGRRFSVYRNNVAVSLIDALRSGFPSVAKLIGEENFTNIARLYARDNPPDSPLLMHYGASFPAYLDGFEPLSHIGYLADVARLEQALRRAYHAADSTSISASALHDMSLDSLMNSKVILTPATILLHSNWPVHAIWAYTLDPGNSPKPQATPQNVLITRPEFDPTPAPLPPGGAEFIVALMRGETFGQAHTHAAATTATFDLTRTLGLLLSGGAISEINMKNDHEQTVFKV</sequence>
<name>A0A7C9HKX7_9RHOB</name>
<evidence type="ECO:0000313" key="4">
    <source>
        <dbReference type="Proteomes" id="UP000483078"/>
    </source>
</evidence>
<dbReference type="Gene3D" id="1.10.150.690">
    <property type="entry name" value="DUF2063"/>
    <property type="match status" value="1"/>
</dbReference>
<dbReference type="InterPro" id="IPR044922">
    <property type="entry name" value="DUF2063_N_sf"/>
</dbReference>
<dbReference type="InterPro" id="IPR018640">
    <property type="entry name" value="DUF2063"/>
</dbReference>
<gene>
    <name evidence="3" type="ORF">FH759_05455</name>
</gene>
<dbReference type="Proteomes" id="UP000483078">
    <property type="component" value="Unassembled WGS sequence"/>
</dbReference>
<dbReference type="AlphaFoldDB" id="A0A7C9HKX7"/>
<feature type="domain" description="Putative DNA-binding" evidence="2">
    <location>
        <begin position="6"/>
        <end position="96"/>
    </location>
</feature>
<evidence type="ECO:0000259" key="2">
    <source>
        <dbReference type="Pfam" id="PF09836"/>
    </source>
</evidence>